<evidence type="ECO:0000256" key="1">
    <source>
        <dbReference type="ARBA" id="ARBA00000707"/>
    </source>
</evidence>
<reference evidence="10" key="1">
    <citation type="submission" date="2019-10" db="EMBL/GenBank/DDBJ databases">
        <title>Conservation and host-specific expression of non-tandemly repeated heterogenous ribosome RNA gene in arbuscular mycorrhizal fungi.</title>
        <authorList>
            <person name="Maeda T."/>
            <person name="Kobayashi Y."/>
            <person name="Nakagawa T."/>
            <person name="Ezawa T."/>
            <person name="Yamaguchi K."/>
            <person name="Bino T."/>
            <person name="Nishimoto Y."/>
            <person name="Shigenobu S."/>
            <person name="Kawaguchi M."/>
        </authorList>
    </citation>
    <scope>NUCLEOTIDE SEQUENCE</scope>
    <source>
        <strain evidence="10">HR1</strain>
    </source>
</reference>
<evidence type="ECO:0000256" key="6">
    <source>
        <dbReference type="ARBA" id="ARBA00022801"/>
    </source>
</evidence>
<comment type="catalytic activity">
    <reaction evidence="1">
        <text>Thiol-dependent hydrolysis of ester, thioester, amide, peptide and isopeptide bonds formed by the C-terminal Gly of ubiquitin (a 76-residue protein attached to proteins as an intracellular targeting signal).</text>
        <dbReference type="EC" id="3.4.19.12"/>
    </reaction>
</comment>
<evidence type="ECO:0000256" key="4">
    <source>
        <dbReference type="ARBA" id="ARBA00022670"/>
    </source>
</evidence>
<dbReference type="EMBL" id="BLAL01000218">
    <property type="protein sequence ID" value="GES93038.1"/>
    <property type="molecule type" value="Genomic_DNA"/>
</dbReference>
<dbReference type="EC" id="3.4.19.12" evidence="3"/>
<dbReference type="Gene3D" id="3.10.20.90">
    <property type="entry name" value="Phosphatidylinositol 3-kinase Catalytic Subunit, Chain A, domain 1"/>
    <property type="match status" value="3"/>
</dbReference>
<dbReference type="OrthoDB" id="289038at2759"/>
<name>A0A8H3LQJ6_9GLOM</name>
<evidence type="ECO:0000256" key="7">
    <source>
        <dbReference type="ARBA" id="ARBA00022807"/>
    </source>
</evidence>
<evidence type="ECO:0000256" key="2">
    <source>
        <dbReference type="ARBA" id="ARBA00009085"/>
    </source>
</evidence>
<organism evidence="10 11">
    <name type="scientific">Rhizophagus clarus</name>
    <dbReference type="NCBI Taxonomy" id="94130"/>
    <lineage>
        <taxon>Eukaryota</taxon>
        <taxon>Fungi</taxon>
        <taxon>Fungi incertae sedis</taxon>
        <taxon>Mucoromycota</taxon>
        <taxon>Glomeromycotina</taxon>
        <taxon>Glomeromycetes</taxon>
        <taxon>Glomerales</taxon>
        <taxon>Glomeraceae</taxon>
        <taxon>Rhizophagus</taxon>
    </lineage>
</organism>
<keyword evidence="5" id="KW-0833">Ubl conjugation pathway</keyword>
<protein>
    <recommendedName>
        <fullName evidence="3">ubiquitinyl hydrolase 1</fullName>
        <ecNumber evidence="3">3.4.19.12</ecNumber>
    </recommendedName>
</protein>
<dbReference type="GO" id="GO:0006508">
    <property type="term" value="P:proteolysis"/>
    <property type="evidence" value="ECO:0007669"/>
    <property type="project" value="UniProtKB-KW"/>
</dbReference>
<evidence type="ECO:0000256" key="3">
    <source>
        <dbReference type="ARBA" id="ARBA00012759"/>
    </source>
</evidence>
<accession>A0A8H3LQJ6</accession>
<comment type="caution">
    <text evidence="10">The sequence shown here is derived from an EMBL/GenBank/DDBJ whole genome shotgun (WGS) entry which is preliminary data.</text>
</comment>
<dbReference type="InterPro" id="IPR024729">
    <property type="entry name" value="USP7_ICP0-binding_dom"/>
</dbReference>
<feature type="domain" description="Ubiquitin carboxyl-terminal hydrolase 7 ICP0-binding" evidence="8">
    <location>
        <begin position="302"/>
        <end position="539"/>
    </location>
</feature>
<dbReference type="GO" id="GO:0004843">
    <property type="term" value="F:cysteine-type deubiquitinase activity"/>
    <property type="evidence" value="ECO:0007669"/>
    <property type="project" value="UniProtKB-EC"/>
</dbReference>
<keyword evidence="4" id="KW-0645">Protease</keyword>
<dbReference type="AlphaFoldDB" id="A0A8H3LQJ6"/>
<dbReference type="InterPro" id="IPR029346">
    <property type="entry name" value="USP_C"/>
</dbReference>
<gene>
    <name evidence="10" type="ORF">RCL2_001979800</name>
</gene>
<keyword evidence="7" id="KW-0788">Thiol protease</keyword>
<feature type="domain" description="Ubiquitin carboxyl-terminal hydrolase C-terminal" evidence="9">
    <location>
        <begin position="549"/>
        <end position="753"/>
    </location>
</feature>
<keyword evidence="6" id="KW-0378">Hydrolase</keyword>
<dbReference type="Proteomes" id="UP000615446">
    <property type="component" value="Unassembled WGS sequence"/>
</dbReference>
<proteinExistence type="inferred from homology"/>
<evidence type="ECO:0000259" key="8">
    <source>
        <dbReference type="Pfam" id="PF12436"/>
    </source>
</evidence>
<evidence type="ECO:0000256" key="5">
    <source>
        <dbReference type="ARBA" id="ARBA00022786"/>
    </source>
</evidence>
<sequence length="764" mass="90737">MEEKLLIVKIVTAEKFKNYQGFDLANFDQHDVHTYKIQRTETYDVFKKNISQTFNLPLNQIRFWVLVYRQNKTIRPDIPIPESYSNKSMEEIRVKMIPRHNEMKLYIEKTEEIDKRSGKTWFPSFERDRNIIVFLKYFDPDKQTFEGLGHLYVKWSDKVGDYANILRKRKNLSPKTPLKIYEEVKPNMIDEMDFKYTFKLLEIQNGDIICFQKVLSCNEIKWHIENNRIYDIPTFYGSIASSTVTVNVVTAKHFKKHQGFDLVNFVKPPLSKIYSYKILTNTNYDTFKENLSRFFNIPSEQMRFWIFIKRQNQTFRLDFPIPESYFKKSMKEIREEMVPRMTDLKLYMEVADKKINDKIWFPSIERNENMIVFLKYFDPDTQTLEGLGHFYVRMSDKLEDYTHVFYKSKKLPLDIPLKIYEEIKPNMIEEMNLKYTFSRLGIQNGDIICFQKALIDEQIIEYTESGRIYSIPQFYESLNLLTVVSFKPEWQDWFEFGLILSKKSTCNQVIDAVALHLNVNPFRIQFTNTSPIFDAPNQTFNQGFLVAPTIYYEILDANMVESNPERPKFFKIIWLGNTVKDEEIIDIHLHKDAIISEIIKEILGKVTLSSPDAKIRLYEVMNHKIQKEYEESELIGKIDEFMTLYAEEISQDELFANPKDRIIQVYHFTNDPMQTHGIPFKFVIKNGETFTDIKIRLQLRLGMNKTEFAKIRIAIVSEFAYNKPKYLKNDGIILSKMKLSNTNYLGLDHVDETESKEKITYIRS</sequence>
<evidence type="ECO:0000313" key="10">
    <source>
        <dbReference type="EMBL" id="GES93038.1"/>
    </source>
</evidence>
<feature type="domain" description="Ubiquitin carboxyl-terminal hydrolase 7 ICP0-binding" evidence="8">
    <location>
        <begin position="61"/>
        <end position="263"/>
    </location>
</feature>
<evidence type="ECO:0000259" key="9">
    <source>
        <dbReference type="Pfam" id="PF14533"/>
    </source>
</evidence>
<comment type="similarity">
    <text evidence="2">Belongs to the peptidase C19 family.</text>
</comment>
<dbReference type="Pfam" id="PF14533">
    <property type="entry name" value="USP7_C2"/>
    <property type="match status" value="1"/>
</dbReference>
<dbReference type="Pfam" id="PF12436">
    <property type="entry name" value="USP7_ICP0_bdg"/>
    <property type="match status" value="2"/>
</dbReference>
<evidence type="ECO:0000313" key="11">
    <source>
        <dbReference type="Proteomes" id="UP000615446"/>
    </source>
</evidence>